<dbReference type="PANTHER" id="PTHR21355">
    <property type="entry name" value="G-PROTEIN COUPLED RECEPTOR-ASSOCIATED PROTEIN LMBRD2"/>
    <property type="match status" value="1"/>
</dbReference>
<dbReference type="AlphaFoldDB" id="A0A7E4ZU73"/>
<feature type="transmembrane region" description="Helical" evidence="7">
    <location>
        <begin position="344"/>
        <end position="366"/>
    </location>
</feature>
<dbReference type="WBParaSite" id="Pan_g17758.t1">
    <property type="protein sequence ID" value="Pan_g17758.t1"/>
    <property type="gene ID" value="Pan_g17758"/>
</dbReference>
<evidence type="ECO:0000256" key="1">
    <source>
        <dbReference type="ARBA" id="ARBA00004141"/>
    </source>
</evidence>
<evidence type="ECO:0000313" key="9">
    <source>
        <dbReference type="WBParaSite" id="Pan_g17758.t1"/>
    </source>
</evidence>
<dbReference type="InterPro" id="IPR006876">
    <property type="entry name" value="LMBR1-like_membr_prot"/>
</dbReference>
<feature type="compositionally biased region" description="Basic and acidic residues" evidence="6">
    <location>
        <begin position="454"/>
        <end position="468"/>
    </location>
</feature>
<evidence type="ECO:0000256" key="3">
    <source>
        <dbReference type="ARBA" id="ARBA00022692"/>
    </source>
</evidence>
<feature type="transmembrane region" description="Helical" evidence="7">
    <location>
        <begin position="302"/>
        <end position="323"/>
    </location>
</feature>
<accession>A0A7E4ZU73</accession>
<feature type="transmembrane region" description="Helical" evidence="7">
    <location>
        <begin position="55"/>
        <end position="78"/>
    </location>
</feature>
<protein>
    <submittedName>
        <fullName evidence="9">LMBR1 domain-containing protein 2</fullName>
    </submittedName>
</protein>
<dbReference type="PANTHER" id="PTHR21355:SF0">
    <property type="entry name" value="G-PROTEIN COUPLED RECEPTOR-ASSOCIATED PROTEIN LMBRD2"/>
    <property type="match status" value="1"/>
</dbReference>
<dbReference type="Pfam" id="PF04791">
    <property type="entry name" value="LMBR1"/>
    <property type="match status" value="1"/>
</dbReference>
<dbReference type="GO" id="GO:0016020">
    <property type="term" value="C:membrane"/>
    <property type="evidence" value="ECO:0007669"/>
    <property type="project" value="UniProtKB-SubCell"/>
</dbReference>
<feature type="transmembrane region" description="Helical" evidence="7">
    <location>
        <begin position="24"/>
        <end position="43"/>
    </location>
</feature>
<feature type="compositionally biased region" description="Low complexity" evidence="6">
    <location>
        <begin position="554"/>
        <end position="572"/>
    </location>
</feature>
<feature type="transmembrane region" description="Helical" evidence="7">
    <location>
        <begin position="261"/>
        <end position="282"/>
    </location>
</feature>
<evidence type="ECO:0000313" key="8">
    <source>
        <dbReference type="Proteomes" id="UP000492821"/>
    </source>
</evidence>
<feature type="region of interest" description="Disordered" evidence="6">
    <location>
        <begin position="547"/>
        <end position="572"/>
    </location>
</feature>
<comment type="subcellular location">
    <subcellularLocation>
        <location evidence="1">Membrane</location>
        <topology evidence="1">Multi-pass membrane protein</topology>
    </subcellularLocation>
</comment>
<sequence>MQSYSNAGEFTAIGRLKAAWFNNAVYYFTYLVIFFFLLAYAISKGISLNYDHLKVIIVSASNTWGLFLLTVLLGYGLVEVPRQLWQISNKGSRLEKTYFDVDRLSAEKNDAEETLREVYMEAREVLNVLQNHRGDARGKAQQILAKIPNDIAQELSSSNSTHNFGAASNIRETDVGIVSSDRYLIRLHKRVIDAVQNYQRTLAQWRSTTELAMYLEDCDQSEITGKLSHSLLANPALRIPERIQFVWHCIAQRRIAQAFSWLFAGMTLLIMWSECTFFIVHPQLSLAARILRAAALGYHYKYIQILAIGLVSYLSICAYYTVFKLRIYRYYHLDANHLTDENSLLFSAMLLCRLTPPICLNFLGMIHLDSHITADSAFGVETQFTALMGHLDVIPLIARGINIYLPILIVLLCLGTWFRLGTRFLHSLGIDQFMTDDAMTTEMASGGKRLVAMERNRATRQRNRDERNATFAKRFNEPSTRSTGGGFSLPRSRLDDDRVPILGDVESNEHESLYAPPNQASQGLLSNDDLDFSFASEGAFQPSQLTLAGAARASSQQHSTTHPTSSSFFDDL</sequence>
<evidence type="ECO:0000256" key="7">
    <source>
        <dbReference type="SAM" id="Phobius"/>
    </source>
</evidence>
<feature type="transmembrane region" description="Helical" evidence="7">
    <location>
        <begin position="396"/>
        <end position="418"/>
    </location>
</feature>
<organism evidence="8 9">
    <name type="scientific">Panagrellus redivivus</name>
    <name type="common">Microworm</name>
    <dbReference type="NCBI Taxonomy" id="6233"/>
    <lineage>
        <taxon>Eukaryota</taxon>
        <taxon>Metazoa</taxon>
        <taxon>Ecdysozoa</taxon>
        <taxon>Nematoda</taxon>
        <taxon>Chromadorea</taxon>
        <taxon>Rhabditida</taxon>
        <taxon>Tylenchina</taxon>
        <taxon>Panagrolaimomorpha</taxon>
        <taxon>Panagrolaimoidea</taxon>
        <taxon>Panagrolaimidae</taxon>
        <taxon>Panagrellus</taxon>
    </lineage>
</organism>
<name>A0A7E4ZU73_PANRE</name>
<evidence type="ECO:0000256" key="4">
    <source>
        <dbReference type="ARBA" id="ARBA00022989"/>
    </source>
</evidence>
<feature type="region of interest" description="Disordered" evidence="6">
    <location>
        <begin position="454"/>
        <end position="526"/>
    </location>
</feature>
<evidence type="ECO:0000256" key="5">
    <source>
        <dbReference type="ARBA" id="ARBA00023136"/>
    </source>
</evidence>
<comment type="similarity">
    <text evidence="2">Belongs to the LIMR family.</text>
</comment>
<dbReference type="Proteomes" id="UP000492821">
    <property type="component" value="Unassembled WGS sequence"/>
</dbReference>
<evidence type="ECO:0000256" key="2">
    <source>
        <dbReference type="ARBA" id="ARBA00010487"/>
    </source>
</evidence>
<dbReference type="InterPro" id="IPR051584">
    <property type="entry name" value="GPCR-associated_LMBR1"/>
</dbReference>
<reference evidence="9" key="2">
    <citation type="submission" date="2020-10" db="UniProtKB">
        <authorList>
            <consortium name="WormBaseParasite"/>
        </authorList>
    </citation>
    <scope>IDENTIFICATION</scope>
</reference>
<evidence type="ECO:0000256" key="6">
    <source>
        <dbReference type="SAM" id="MobiDB-lite"/>
    </source>
</evidence>
<keyword evidence="3 7" id="KW-0812">Transmembrane</keyword>
<keyword evidence="8" id="KW-1185">Reference proteome</keyword>
<keyword evidence="4 7" id="KW-1133">Transmembrane helix</keyword>
<proteinExistence type="inferred from homology"/>
<reference evidence="8" key="1">
    <citation type="journal article" date="2013" name="Genetics">
        <title>The draft genome and transcriptome of Panagrellus redivivus are shaped by the harsh demands of a free-living lifestyle.</title>
        <authorList>
            <person name="Srinivasan J."/>
            <person name="Dillman A.R."/>
            <person name="Macchietto M.G."/>
            <person name="Heikkinen L."/>
            <person name="Lakso M."/>
            <person name="Fracchia K.M."/>
            <person name="Antoshechkin I."/>
            <person name="Mortazavi A."/>
            <person name="Wong G."/>
            <person name="Sternberg P.W."/>
        </authorList>
    </citation>
    <scope>NUCLEOTIDE SEQUENCE [LARGE SCALE GENOMIC DNA]</scope>
    <source>
        <strain evidence="8">MT8872</strain>
    </source>
</reference>
<keyword evidence="5 7" id="KW-0472">Membrane</keyword>